<dbReference type="RefSeq" id="WP_147167003.1">
    <property type="nucleotide sequence ID" value="NZ_VOOR01000013.1"/>
</dbReference>
<reference evidence="2 3" key="1">
    <citation type="submission" date="2019-08" db="EMBL/GenBank/DDBJ databases">
        <title>Genome of Phaeodactylibacter luteus.</title>
        <authorList>
            <person name="Bowman J.P."/>
        </authorList>
    </citation>
    <scope>NUCLEOTIDE SEQUENCE [LARGE SCALE GENOMIC DNA]</scope>
    <source>
        <strain evidence="2 3">KCTC 42180</strain>
    </source>
</reference>
<proteinExistence type="predicted"/>
<gene>
    <name evidence="2" type="ORF">FRY97_08415</name>
</gene>
<dbReference type="Gene3D" id="2.40.160.130">
    <property type="entry name" value="Capsule assembly protein Wzi"/>
    <property type="match status" value="1"/>
</dbReference>
<evidence type="ECO:0000256" key="1">
    <source>
        <dbReference type="SAM" id="SignalP"/>
    </source>
</evidence>
<dbReference type="EMBL" id="VOOR01000013">
    <property type="protein sequence ID" value="TXB63829.1"/>
    <property type="molecule type" value="Genomic_DNA"/>
</dbReference>
<feature type="chain" id="PRO_5022922538" description="Capsule assembly Wzi family protein" evidence="1">
    <location>
        <begin position="21"/>
        <end position="534"/>
    </location>
</feature>
<feature type="signal peptide" evidence="1">
    <location>
        <begin position="1"/>
        <end position="20"/>
    </location>
</feature>
<keyword evidence="3" id="KW-1185">Reference proteome</keyword>
<evidence type="ECO:0008006" key="4">
    <source>
        <dbReference type="Google" id="ProtNLM"/>
    </source>
</evidence>
<protein>
    <recommendedName>
        <fullName evidence="4">Capsule assembly Wzi family protein</fullName>
    </recommendedName>
</protein>
<comment type="caution">
    <text evidence="2">The sequence shown here is derived from an EMBL/GenBank/DDBJ whole genome shotgun (WGS) entry which is preliminary data.</text>
</comment>
<evidence type="ECO:0000313" key="2">
    <source>
        <dbReference type="EMBL" id="TXB63829.1"/>
    </source>
</evidence>
<keyword evidence="1" id="KW-0732">Signal</keyword>
<organism evidence="2 3">
    <name type="scientific">Phaeodactylibacter luteus</name>
    <dbReference type="NCBI Taxonomy" id="1564516"/>
    <lineage>
        <taxon>Bacteria</taxon>
        <taxon>Pseudomonadati</taxon>
        <taxon>Bacteroidota</taxon>
        <taxon>Saprospiria</taxon>
        <taxon>Saprospirales</taxon>
        <taxon>Haliscomenobacteraceae</taxon>
        <taxon>Phaeodactylibacter</taxon>
    </lineage>
</organism>
<name>A0A5C6RPD2_9BACT</name>
<accession>A0A5C6RPD2</accession>
<sequence>MSTRLLLLLSALLPPFLSSAQYQLSELATAEARWYENSLLRDSHQVHTAIRPWRQHDIAPFDRRGELLSQAPAPDGTFWNWAARKAFYEDFLTAQGDNYALTLNPIVHFSYGQDRAATFGSTYRNSRGARIEVQLGEHVSAYSTLVETQARLPNHVTAFAKSDRVVPGYWLAKPFREEAWDYAYAAGEVAYTPNSIFHFRAGHGKQFIGEGHRSMLLSDNAINYPYFRIETTFGKVKYVNTWAMLNDIRDSVRVGGNYAKKYLSMHYLSVNIGRGFNIALFEGLMWGSELNEFGFDLNFLNPVILYRPVEFAQGFTGGNILMGLNTSYRFRNGMQAYAQFAMDEFTFSAVRNWGEGSWLNMMGGQLGLKWGDAFGARGLFLRAEYNLARPYLYAHRNPITNWGHYAQPLAHPWGANFEELILQAHYRRGRWEAQARFHAGQAGRDRGGENFGGNIFNSFDERATDTGVFTPHGAVSRLQYLDAELAYLFNPSYNLRLRLGARLRRETGDAPLFPNSEQVFFGLSTNVYRSYQDF</sequence>
<evidence type="ECO:0000313" key="3">
    <source>
        <dbReference type="Proteomes" id="UP000321580"/>
    </source>
</evidence>
<dbReference type="Proteomes" id="UP000321580">
    <property type="component" value="Unassembled WGS sequence"/>
</dbReference>
<dbReference type="OrthoDB" id="9808260at2"/>
<dbReference type="AlphaFoldDB" id="A0A5C6RPD2"/>
<dbReference type="InterPro" id="IPR038636">
    <property type="entry name" value="Wzi_sf"/>
</dbReference>